<dbReference type="AlphaFoldDB" id="A0A7H0WBG4"/>
<keyword evidence="1" id="KW-0472">Membrane</keyword>
<evidence type="ECO:0000313" key="2">
    <source>
        <dbReference type="EMBL" id="QNR39893.1"/>
    </source>
</evidence>
<dbReference type="InterPro" id="IPR035566">
    <property type="entry name" value="Ribosomal_protein_bL20_C"/>
</dbReference>
<sequence length="93" mass="11393">MKCFLNKKCCYNFQHRRLIKRDISKYNQIILNSLFFINNNVSYNYLKFFSQRNKIILNKKAFSDLFVFEKNFVISLVCLVFLNYLINVKRFEI</sequence>
<dbReference type="GO" id="GO:0005840">
    <property type="term" value="C:ribosome"/>
    <property type="evidence" value="ECO:0007669"/>
    <property type="project" value="UniProtKB-KW"/>
</dbReference>
<keyword evidence="2" id="KW-0687">Ribonucleoprotein</keyword>
<feature type="transmembrane region" description="Helical" evidence="1">
    <location>
        <begin position="66"/>
        <end position="86"/>
    </location>
</feature>
<accession>A0A7H0WBG4</accession>
<dbReference type="SUPFAM" id="SSF74731">
    <property type="entry name" value="Ribosomal protein L20"/>
    <property type="match status" value="1"/>
</dbReference>
<geneLocation type="mitochondrion" evidence="2"/>
<evidence type="ECO:0000256" key="1">
    <source>
        <dbReference type="SAM" id="Phobius"/>
    </source>
</evidence>
<name>A0A7H0WBG4_9RHOD</name>
<keyword evidence="1" id="KW-1133">Transmembrane helix</keyword>
<keyword evidence="2" id="KW-0496">Mitochondrion</keyword>
<protein>
    <submittedName>
        <fullName evidence="2">50S ribosomal protein L20</fullName>
    </submittedName>
</protein>
<keyword evidence="2" id="KW-0689">Ribosomal protein</keyword>
<dbReference type="EMBL" id="MT270119">
    <property type="protein sequence ID" value="QNR39893.1"/>
    <property type="molecule type" value="Genomic_DNA"/>
</dbReference>
<feature type="transmembrane region" description="Helical" evidence="1">
    <location>
        <begin position="26"/>
        <end position="46"/>
    </location>
</feature>
<keyword evidence="1" id="KW-0812">Transmembrane</keyword>
<proteinExistence type="predicted"/>
<gene>
    <name evidence="2" type="primary">rpl20</name>
    <name evidence="2" type="ORF">CCYA_8.1.23_022</name>
</gene>
<organism evidence="2">
    <name type="scientific">Cyanidiococcus yangmingshanensis</name>
    <dbReference type="NCBI Taxonomy" id="2690220"/>
    <lineage>
        <taxon>Eukaryota</taxon>
        <taxon>Rhodophyta</taxon>
        <taxon>Bangiophyceae</taxon>
        <taxon>Cyanidiales</taxon>
        <taxon>Cyanidiaceae</taxon>
        <taxon>Cyanidiococcus</taxon>
    </lineage>
</organism>
<reference evidence="2" key="1">
    <citation type="journal article" date="2020" name="BMC Evol. Biol.">
        <title>Potential causes and consequences of rapid mitochondrial genome evolution in thermoacidophilic Galdieria (Rhodophyta).</title>
        <authorList>
            <person name="Cho C.H."/>
            <person name="Park S.I."/>
            <person name="Ciniglia C."/>
            <person name="Yang E.C."/>
            <person name="Graf L."/>
            <person name="Bhattacharya D."/>
            <person name="Yoon H.S."/>
        </authorList>
    </citation>
    <scope>NUCLEOTIDE SEQUENCE</scope>
    <source>
        <strain evidence="2">8.1.23 F7</strain>
    </source>
</reference>